<protein>
    <submittedName>
        <fullName evidence="1">Uncharacterized protein</fullName>
    </submittedName>
</protein>
<proteinExistence type="predicted"/>
<name>A0A4Y1QXK5_PRUDU</name>
<sequence length="112" mass="13145">MKLFVNYIVSLEELTIGGRGSDDIWEMLLKQQLLPSTLYTLHIYRLSIPQIIPSAAKFHLMTLEMLYVTCRLEKLSHDQTKQVHTLNVSHHQRFRQKMGLELCSEPMDFSRI</sequence>
<dbReference type="EMBL" id="AP019298">
    <property type="protein sequence ID" value="BBG96572.1"/>
    <property type="molecule type" value="Genomic_DNA"/>
</dbReference>
<organism evidence="1">
    <name type="scientific">Prunus dulcis</name>
    <name type="common">Almond</name>
    <name type="synonym">Amygdalus dulcis</name>
    <dbReference type="NCBI Taxonomy" id="3755"/>
    <lineage>
        <taxon>Eukaryota</taxon>
        <taxon>Viridiplantae</taxon>
        <taxon>Streptophyta</taxon>
        <taxon>Embryophyta</taxon>
        <taxon>Tracheophyta</taxon>
        <taxon>Spermatophyta</taxon>
        <taxon>Magnoliopsida</taxon>
        <taxon>eudicotyledons</taxon>
        <taxon>Gunneridae</taxon>
        <taxon>Pentapetalae</taxon>
        <taxon>rosids</taxon>
        <taxon>fabids</taxon>
        <taxon>Rosales</taxon>
        <taxon>Rosaceae</taxon>
        <taxon>Amygdaloideae</taxon>
        <taxon>Amygdaleae</taxon>
        <taxon>Prunus</taxon>
    </lineage>
</organism>
<evidence type="ECO:0000313" key="1">
    <source>
        <dbReference type="EMBL" id="BBG96572.1"/>
    </source>
</evidence>
<reference evidence="1" key="1">
    <citation type="journal article" date="2019" name="Science">
        <title>Mutation of a bHLH transcription factor allowed almond domestication.</title>
        <authorList>
            <person name="Sanchez-Perez R."/>
            <person name="Pavan S."/>
            <person name="Mazzeo R."/>
            <person name="Moldovan C."/>
            <person name="Aiese Cigliano R."/>
            <person name="Del Cueto J."/>
            <person name="Ricciardi F."/>
            <person name="Lotti C."/>
            <person name="Ricciardi L."/>
            <person name="Dicenta F."/>
            <person name="Lopez-Marques R.L."/>
            <person name="Lindberg Moller B."/>
        </authorList>
    </citation>
    <scope>NUCLEOTIDE SEQUENCE</scope>
</reference>
<accession>A0A4Y1QXK5</accession>
<gene>
    <name evidence="1" type="ORF">Prudu_005416</name>
</gene>
<dbReference type="AlphaFoldDB" id="A0A4Y1QXK5"/>